<protein>
    <submittedName>
        <fullName evidence="1">Uncharacterized protein</fullName>
    </submittedName>
</protein>
<reference evidence="1 2" key="1">
    <citation type="submission" date="2015-03" db="EMBL/GenBank/DDBJ databases">
        <authorList>
            <person name="Murphy D."/>
        </authorList>
    </citation>
    <scope>NUCLEOTIDE SEQUENCE [LARGE SCALE GENOMIC DNA]</scope>
    <source>
        <strain evidence="1 2">68/02</strain>
    </source>
</reference>
<evidence type="ECO:0000313" key="1">
    <source>
        <dbReference type="EMBL" id="CQI95429.1"/>
    </source>
</evidence>
<gene>
    <name evidence="1" type="ORF">ERS008555_03396</name>
</gene>
<dbReference type="Proteomes" id="UP000042054">
    <property type="component" value="Unassembled WGS sequence"/>
</dbReference>
<dbReference type="EMBL" id="CTKE01000020">
    <property type="protein sequence ID" value="CQI95429.1"/>
    <property type="molecule type" value="Genomic_DNA"/>
</dbReference>
<dbReference type="RefSeq" id="WP_156198767.1">
    <property type="nucleotide sequence ID" value="NZ_CABIHU010000021.1"/>
</dbReference>
<sequence>MARNGVSYWRGHRCRRPNTPGTEYVDLSSTLAAIGLSGAAKTTGNMA</sequence>
<accession>A0A0U1HWV7</accession>
<name>A0A0U1HWV7_YERRO</name>
<dbReference type="AlphaFoldDB" id="A0A0U1HWV7"/>
<proteinExistence type="predicted"/>
<organism evidence="1 2">
    <name type="scientific">Yersinia rohdei</name>
    <dbReference type="NCBI Taxonomy" id="29485"/>
    <lineage>
        <taxon>Bacteria</taxon>
        <taxon>Pseudomonadati</taxon>
        <taxon>Pseudomonadota</taxon>
        <taxon>Gammaproteobacteria</taxon>
        <taxon>Enterobacterales</taxon>
        <taxon>Yersiniaceae</taxon>
        <taxon>Yersinia</taxon>
    </lineage>
</organism>
<evidence type="ECO:0000313" key="2">
    <source>
        <dbReference type="Proteomes" id="UP000042054"/>
    </source>
</evidence>